<keyword evidence="3" id="KW-0328">Glycosyltransferase</keyword>
<evidence type="ECO:0000313" key="6">
    <source>
        <dbReference type="Proteomes" id="UP000016646"/>
    </source>
</evidence>
<dbReference type="Pfam" id="PF00534">
    <property type="entry name" value="Glycos_transf_1"/>
    <property type="match status" value="1"/>
</dbReference>
<dbReference type="EMBL" id="AVQI01000059">
    <property type="protein sequence ID" value="ERK01270.1"/>
    <property type="molecule type" value="Genomic_DNA"/>
</dbReference>
<organism evidence="3 5">
    <name type="scientific">Treponema socranskii subsp. socranskii VPI DR56BR1116 = ATCC 35536</name>
    <dbReference type="NCBI Taxonomy" id="1125725"/>
    <lineage>
        <taxon>Bacteria</taxon>
        <taxon>Pseudomonadati</taxon>
        <taxon>Spirochaetota</taxon>
        <taxon>Spirochaetia</taxon>
        <taxon>Spirochaetales</taxon>
        <taxon>Treponemataceae</taxon>
        <taxon>Treponema</taxon>
    </lineage>
</organism>
<dbReference type="GO" id="GO:0009103">
    <property type="term" value="P:lipopolysaccharide biosynthetic process"/>
    <property type="evidence" value="ECO:0007669"/>
    <property type="project" value="TreeGrafter"/>
</dbReference>
<proteinExistence type="predicted"/>
<dbReference type="Proteomes" id="UP000016412">
    <property type="component" value="Unassembled WGS sequence"/>
</dbReference>
<evidence type="ECO:0000313" key="4">
    <source>
        <dbReference type="EMBL" id="ERK01270.1"/>
    </source>
</evidence>
<dbReference type="eggNOG" id="COG0438">
    <property type="taxonomic scope" value="Bacteria"/>
</dbReference>
<dbReference type="PATRIC" id="fig|1125725.3.peg.2530"/>
<gene>
    <name evidence="4" type="ORF">HMPREF0860_1988</name>
    <name evidence="3" type="ORF">HMPREF1325_0139</name>
</gene>
<dbReference type="EMBL" id="AUZJ01000067">
    <property type="protein sequence ID" value="ERF59527.1"/>
    <property type="molecule type" value="Genomic_DNA"/>
</dbReference>
<feature type="domain" description="Glycosyl transferase family 1" evidence="2">
    <location>
        <begin position="213"/>
        <end position="364"/>
    </location>
</feature>
<comment type="caution">
    <text evidence="3">The sequence shown here is derived from an EMBL/GenBank/DDBJ whole genome shotgun (WGS) entry which is preliminary data.</text>
</comment>
<reference evidence="5 6" key="1">
    <citation type="submission" date="2013-08" db="EMBL/GenBank/DDBJ databases">
        <authorList>
            <person name="Durkin A.S."/>
            <person name="Haft D.R."/>
            <person name="McCorrison J."/>
            <person name="Torralba M."/>
            <person name="Gillis M."/>
            <person name="Haft D.H."/>
            <person name="Methe B."/>
            <person name="Sutton G."/>
            <person name="Nelson K.E."/>
        </authorList>
    </citation>
    <scope>NUCLEOTIDE SEQUENCE [LARGE SCALE GENOMIC DNA]</scope>
    <source>
        <strain evidence="4 6">ATCC 35536</strain>
        <strain evidence="3 5">VPI DR56BR1116</strain>
    </source>
</reference>
<dbReference type="PANTHER" id="PTHR46401:SF2">
    <property type="entry name" value="GLYCOSYLTRANSFERASE WBBK-RELATED"/>
    <property type="match status" value="1"/>
</dbReference>
<dbReference type="Proteomes" id="UP000016646">
    <property type="component" value="Unassembled WGS sequence"/>
</dbReference>
<keyword evidence="1 3" id="KW-0808">Transferase</keyword>
<evidence type="ECO:0000313" key="5">
    <source>
        <dbReference type="Proteomes" id="UP000016412"/>
    </source>
</evidence>
<name>U2MHY1_TRESO</name>
<dbReference type="Gene3D" id="3.40.50.2000">
    <property type="entry name" value="Glycogen Phosphorylase B"/>
    <property type="match status" value="2"/>
</dbReference>
<dbReference type="EC" id="2.4.-.-" evidence="3"/>
<dbReference type="SUPFAM" id="SSF53756">
    <property type="entry name" value="UDP-Glycosyltransferase/glycogen phosphorylase"/>
    <property type="match status" value="1"/>
</dbReference>
<dbReference type="InterPro" id="IPR001296">
    <property type="entry name" value="Glyco_trans_1"/>
</dbReference>
<sequence length="393" mass="44612">MTTQIFQKEINMNTVPAVAIDTTFFAHSEARNKKLTYSTSIFAADLLNAFTELGFSKYCTLIVSEPHAQFFREYFPSYKQLILRWFPLTLLSKISHGKFAASALIKKIGIYKKNIEHSSFNAIWFPYTIPESYVDTKLPGILTIHDMYRLHARNNARAYKNIADENHNQIVAISTYTKNDIVASLGYRKEIPVIPNSIDFDDSKTETVQGISNPFILDINAYIAKKNTITLLKAFNIIKDSVPFDVVCCGGYKDETYFSMLQEYIHKYALEDRVHMLYKISEAKKTWLLKNAALFVTPSLYEGFGRTPIEAAVCKVPVISTKETSLYETTMGLVSYYDNATDENELADTILTVIRNSPSQTTLSSIANTFKTTYAVKNCAQKYIALFNRILSS</sequence>
<evidence type="ECO:0000256" key="1">
    <source>
        <dbReference type="ARBA" id="ARBA00022679"/>
    </source>
</evidence>
<dbReference type="STRING" id="1125725.HMPREF1325_0139"/>
<dbReference type="AlphaFoldDB" id="U2MHY1"/>
<evidence type="ECO:0000313" key="3">
    <source>
        <dbReference type="EMBL" id="ERF59527.1"/>
    </source>
</evidence>
<evidence type="ECO:0000259" key="2">
    <source>
        <dbReference type="Pfam" id="PF00534"/>
    </source>
</evidence>
<keyword evidence="6" id="KW-1185">Reference proteome</keyword>
<dbReference type="GO" id="GO:0016757">
    <property type="term" value="F:glycosyltransferase activity"/>
    <property type="evidence" value="ECO:0007669"/>
    <property type="project" value="UniProtKB-KW"/>
</dbReference>
<accession>U2MHY1</accession>
<protein>
    <submittedName>
        <fullName evidence="3">Glycosyltransferase, group 1 family protein</fullName>
        <ecNumber evidence="3">2.4.-.-</ecNumber>
    </submittedName>
</protein>
<dbReference type="PANTHER" id="PTHR46401">
    <property type="entry name" value="GLYCOSYLTRANSFERASE WBBK-RELATED"/>
    <property type="match status" value="1"/>
</dbReference>